<dbReference type="PROSITE" id="PS51471">
    <property type="entry name" value="FE2OG_OXY"/>
    <property type="match status" value="1"/>
</dbReference>
<dbReference type="Gene3D" id="3.40.50.150">
    <property type="entry name" value="Vaccinia Virus protein VP39"/>
    <property type="match status" value="1"/>
</dbReference>
<dbReference type="GO" id="GO:0005737">
    <property type="term" value="C:cytoplasm"/>
    <property type="evidence" value="ECO:0007669"/>
    <property type="project" value="TreeGrafter"/>
</dbReference>
<keyword evidence="7" id="KW-1185">Reference proteome</keyword>
<dbReference type="Pfam" id="PF08241">
    <property type="entry name" value="Methyltransf_11"/>
    <property type="match status" value="1"/>
</dbReference>
<dbReference type="InterPro" id="IPR029063">
    <property type="entry name" value="SAM-dependent_MTases_sf"/>
</dbReference>
<dbReference type="Gene3D" id="2.60.120.590">
    <property type="entry name" value="Alpha-ketoglutarate-dependent dioxygenase AlkB-like"/>
    <property type="match status" value="1"/>
</dbReference>
<dbReference type="GO" id="GO:0030488">
    <property type="term" value="P:tRNA methylation"/>
    <property type="evidence" value="ECO:0007669"/>
    <property type="project" value="TreeGrafter"/>
</dbReference>
<dbReference type="GeneID" id="100902915"/>
<dbReference type="Pfam" id="PF13532">
    <property type="entry name" value="2OG-FeII_Oxy_2"/>
    <property type="match status" value="1"/>
</dbReference>
<dbReference type="InterPro" id="IPR013216">
    <property type="entry name" value="Methyltransf_11"/>
</dbReference>
<dbReference type="GO" id="GO:0000049">
    <property type="term" value="F:tRNA binding"/>
    <property type="evidence" value="ECO:0007669"/>
    <property type="project" value="TreeGrafter"/>
</dbReference>
<dbReference type="SUPFAM" id="SSF53335">
    <property type="entry name" value="S-adenosyl-L-methionine-dependent methyltransferases"/>
    <property type="match status" value="1"/>
</dbReference>
<dbReference type="KEGG" id="goe:100902915"/>
<keyword evidence="3" id="KW-0808">Transferase</keyword>
<feature type="domain" description="Fe2OG dioxygenase" evidence="6">
    <location>
        <begin position="209"/>
        <end position="319"/>
    </location>
</feature>
<gene>
    <name evidence="8" type="primary">LOC100902915</name>
</gene>
<evidence type="ECO:0000256" key="3">
    <source>
        <dbReference type="ARBA" id="ARBA00022679"/>
    </source>
</evidence>
<evidence type="ECO:0000256" key="4">
    <source>
        <dbReference type="ARBA" id="ARBA00022833"/>
    </source>
</evidence>
<comment type="cofactor">
    <cofactor evidence="1">
        <name>Fe(2+)</name>
        <dbReference type="ChEBI" id="CHEBI:29033"/>
    </cofactor>
</comment>
<dbReference type="GO" id="GO:0008757">
    <property type="term" value="F:S-adenosylmethionine-dependent methyltransferase activity"/>
    <property type="evidence" value="ECO:0007669"/>
    <property type="project" value="InterPro"/>
</dbReference>
<evidence type="ECO:0000256" key="5">
    <source>
        <dbReference type="ARBA" id="ARBA00022884"/>
    </source>
</evidence>
<evidence type="ECO:0000256" key="1">
    <source>
        <dbReference type="ARBA" id="ARBA00001954"/>
    </source>
</evidence>
<protein>
    <submittedName>
        <fullName evidence="8">Alkylated DNA repair protein alkB homolog 8</fullName>
    </submittedName>
</protein>
<dbReference type="InterPro" id="IPR005123">
    <property type="entry name" value="Oxoglu/Fe-dep_dioxygenase_dom"/>
</dbReference>
<dbReference type="GO" id="GO:0002098">
    <property type="term" value="P:tRNA wobble uridine modification"/>
    <property type="evidence" value="ECO:0007669"/>
    <property type="project" value="TreeGrafter"/>
</dbReference>
<dbReference type="GO" id="GO:0106335">
    <property type="term" value="F:tRNA (5-carboxymethyluridine(34)-5-O)-methyltransferase activity"/>
    <property type="evidence" value="ECO:0007669"/>
    <property type="project" value="TreeGrafter"/>
</dbReference>
<keyword evidence="5" id="KW-0694">RNA-binding</keyword>
<dbReference type="GO" id="GO:0005634">
    <property type="term" value="C:nucleus"/>
    <property type="evidence" value="ECO:0007669"/>
    <property type="project" value="TreeGrafter"/>
</dbReference>
<evidence type="ECO:0000256" key="2">
    <source>
        <dbReference type="ARBA" id="ARBA00022603"/>
    </source>
</evidence>
<dbReference type="InterPro" id="IPR027450">
    <property type="entry name" value="AlkB-like"/>
</dbReference>
<dbReference type="AlphaFoldDB" id="A0AAJ6QNQ4"/>
<keyword evidence="2" id="KW-0489">Methyltransferase</keyword>
<name>A0AAJ6QNQ4_9ACAR</name>
<dbReference type="InterPro" id="IPR051422">
    <property type="entry name" value="AlkB_tRNA_MeTrf/Diox"/>
</dbReference>
<dbReference type="SUPFAM" id="SSF51197">
    <property type="entry name" value="Clavaminate synthase-like"/>
    <property type="match status" value="1"/>
</dbReference>
<evidence type="ECO:0000313" key="8">
    <source>
        <dbReference type="RefSeq" id="XP_003738903.1"/>
    </source>
</evidence>
<proteinExistence type="predicted"/>
<dbReference type="Proteomes" id="UP000694867">
    <property type="component" value="Unplaced"/>
</dbReference>
<sequence>MSDHAKRSSKKRHKKLIKAGKSLENDFGVKLSAAPTKFVLLSNAGLVNGGLTSSILRALPESDNLHYDVVLHPDKTYAVVRCPNIEAASAVIENLDGSSSLDYLDGQPVHAGYLEGDIPDPDLQSSSLPSGLEIIENGLSPEDEAAWLKLCSFDDDSASCLLKNRLVEHFGYRFDYAINGVNRDDPLLEKPIPEPCTKFLKGLVHRGLMPESCFPNQLTVNRYEAGAGIPAHCDTHSMFSSCIVVVSLGADVVVNYRKDDTELSVLIPRRSVTLMQDESRYAWTHSIIPRKYDLIPSGSGAPLAVARGVRTSFTFRRVRSQEACDCSFPSLCDSRLKFSLDESDAAQLEKLHVHEVYENIASHFSDTRHSQWPKVVEFLNSLPDCSLVVDVGCGNGKNMLIKNREDLSFIGCDRSSGLLEICRRKNLQALQCDCLALPFRHAVFDAVICIAVIHHLSTSLRRRQAIEQLLSLLKKDGKLLISVWAFDQNLRGGSKYLKGGDPSTATARHACIRAGKAEVTLPVHTNRCAFSNSDVLVPWKKSENNDTQQRYYHVFDKGELRSLVQDIEGIELLDEYHDEGNWCIILKKTQQVLNEVET</sequence>
<reference evidence="8" key="1">
    <citation type="submission" date="2025-08" db="UniProtKB">
        <authorList>
            <consortium name="RefSeq"/>
        </authorList>
    </citation>
    <scope>IDENTIFICATION</scope>
</reference>
<evidence type="ECO:0000313" key="7">
    <source>
        <dbReference type="Proteomes" id="UP000694867"/>
    </source>
</evidence>
<accession>A0AAJ6QNQ4</accession>
<dbReference type="RefSeq" id="XP_003738903.1">
    <property type="nucleotide sequence ID" value="XM_003738855.1"/>
</dbReference>
<keyword evidence="4" id="KW-0862">Zinc</keyword>
<dbReference type="PANTHER" id="PTHR13069">
    <property type="entry name" value="ALKYLATED DNA REPAIR PROTEIN ALKB HOMOLOG 8"/>
    <property type="match status" value="1"/>
</dbReference>
<dbReference type="InterPro" id="IPR037151">
    <property type="entry name" value="AlkB-like_sf"/>
</dbReference>
<evidence type="ECO:0000259" key="6">
    <source>
        <dbReference type="PROSITE" id="PS51471"/>
    </source>
</evidence>
<organism evidence="7 8">
    <name type="scientific">Galendromus occidentalis</name>
    <name type="common">western predatory mite</name>
    <dbReference type="NCBI Taxonomy" id="34638"/>
    <lineage>
        <taxon>Eukaryota</taxon>
        <taxon>Metazoa</taxon>
        <taxon>Ecdysozoa</taxon>
        <taxon>Arthropoda</taxon>
        <taxon>Chelicerata</taxon>
        <taxon>Arachnida</taxon>
        <taxon>Acari</taxon>
        <taxon>Parasitiformes</taxon>
        <taxon>Mesostigmata</taxon>
        <taxon>Gamasina</taxon>
        <taxon>Phytoseioidea</taxon>
        <taxon>Phytoseiidae</taxon>
        <taxon>Typhlodrominae</taxon>
        <taxon>Galendromus</taxon>
    </lineage>
</organism>
<dbReference type="CDD" id="cd02440">
    <property type="entry name" value="AdoMet_MTases"/>
    <property type="match status" value="1"/>
</dbReference>
<dbReference type="PANTHER" id="PTHR13069:SF21">
    <property type="entry name" value="ALKYLATED DNA REPAIR PROTEIN ALKB HOMOLOG 8"/>
    <property type="match status" value="1"/>
</dbReference>